<proteinExistence type="predicted"/>
<comment type="caution">
    <text evidence="1">The sequence shown here is derived from an EMBL/GenBank/DDBJ whole genome shotgun (WGS) entry which is preliminary data.</text>
</comment>
<protein>
    <submittedName>
        <fullName evidence="1">Uncharacterized protein</fullName>
    </submittedName>
</protein>
<gene>
    <name evidence="1" type="ORF">JG687_00012827</name>
</gene>
<name>A0A8T1U0Q1_9STRA</name>
<dbReference type="EMBL" id="JAENGZ010000893">
    <property type="protein sequence ID" value="KAG6952720.1"/>
    <property type="molecule type" value="Genomic_DNA"/>
</dbReference>
<evidence type="ECO:0000313" key="1">
    <source>
        <dbReference type="EMBL" id="KAG6952720.1"/>
    </source>
</evidence>
<dbReference type="AlphaFoldDB" id="A0A8T1U0Q1"/>
<reference evidence="1" key="1">
    <citation type="submission" date="2021-01" db="EMBL/GenBank/DDBJ databases">
        <title>Phytophthora aleatoria, a newly-described species from Pinus radiata is distinct from Phytophthora cactorum isolates based on comparative genomics.</title>
        <authorList>
            <person name="Mcdougal R."/>
            <person name="Panda P."/>
            <person name="Williams N."/>
            <person name="Studholme D.J."/>
        </authorList>
    </citation>
    <scope>NUCLEOTIDE SEQUENCE</scope>
    <source>
        <strain evidence="1">NZFS 3830</strain>
    </source>
</reference>
<evidence type="ECO:0000313" key="2">
    <source>
        <dbReference type="Proteomes" id="UP000688947"/>
    </source>
</evidence>
<accession>A0A8T1U0Q1</accession>
<sequence length="110" mass="12225">MHGHTCTSRGILATRSPFRRTHTTCFWKPLAVTIASDQVHRDVADQVDLFRRTSSRECSTPVYTAVENNFVRAFRISSVHHGQGAQKSEIALMAALRDIPEAYVQGPSLG</sequence>
<organism evidence="1 2">
    <name type="scientific">Phytophthora cactorum</name>
    <dbReference type="NCBI Taxonomy" id="29920"/>
    <lineage>
        <taxon>Eukaryota</taxon>
        <taxon>Sar</taxon>
        <taxon>Stramenopiles</taxon>
        <taxon>Oomycota</taxon>
        <taxon>Peronosporomycetes</taxon>
        <taxon>Peronosporales</taxon>
        <taxon>Peronosporaceae</taxon>
        <taxon>Phytophthora</taxon>
    </lineage>
</organism>
<dbReference type="Proteomes" id="UP000688947">
    <property type="component" value="Unassembled WGS sequence"/>
</dbReference>